<reference evidence="4 5" key="1">
    <citation type="journal article" date="2013" name="PLoS Genet.">
        <title>Distinctive expansion of potential virulence genes in the genome of the oomycete fish pathogen Saprolegnia parasitica.</title>
        <authorList>
            <person name="Jiang R.H."/>
            <person name="de Bruijn I."/>
            <person name="Haas B.J."/>
            <person name="Belmonte R."/>
            <person name="Lobach L."/>
            <person name="Christie J."/>
            <person name="van den Ackerveken G."/>
            <person name="Bottin A."/>
            <person name="Bulone V."/>
            <person name="Diaz-Moreno S.M."/>
            <person name="Dumas B."/>
            <person name="Fan L."/>
            <person name="Gaulin E."/>
            <person name="Govers F."/>
            <person name="Grenville-Briggs L.J."/>
            <person name="Horner N.R."/>
            <person name="Levin J.Z."/>
            <person name="Mammella M."/>
            <person name="Meijer H.J."/>
            <person name="Morris P."/>
            <person name="Nusbaum C."/>
            <person name="Oome S."/>
            <person name="Phillips A.J."/>
            <person name="van Rooyen D."/>
            <person name="Rzeszutek E."/>
            <person name="Saraiva M."/>
            <person name="Secombes C.J."/>
            <person name="Seidl M.F."/>
            <person name="Snel B."/>
            <person name="Stassen J.H."/>
            <person name="Sykes S."/>
            <person name="Tripathy S."/>
            <person name="van den Berg H."/>
            <person name="Vega-Arreguin J.C."/>
            <person name="Wawra S."/>
            <person name="Young S.K."/>
            <person name="Zeng Q."/>
            <person name="Dieguez-Uribeondo J."/>
            <person name="Russ C."/>
            <person name="Tyler B.M."/>
            <person name="van West P."/>
        </authorList>
    </citation>
    <scope>NUCLEOTIDE SEQUENCE [LARGE SCALE GENOMIC DNA]</scope>
    <source>
        <strain evidence="4 5">CBS 223.65</strain>
    </source>
</reference>
<dbReference type="InterPro" id="IPR000772">
    <property type="entry name" value="Ricin_B_lectin"/>
</dbReference>
<organism evidence="4 5">
    <name type="scientific">Saprolegnia parasitica (strain CBS 223.65)</name>
    <dbReference type="NCBI Taxonomy" id="695850"/>
    <lineage>
        <taxon>Eukaryota</taxon>
        <taxon>Sar</taxon>
        <taxon>Stramenopiles</taxon>
        <taxon>Oomycota</taxon>
        <taxon>Saprolegniomycetes</taxon>
        <taxon>Saprolegniales</taxon>
        <taxon>Saprolegniaceae</taxon>
        <taxon>Saprolegnia</taxon>
    </lineage>
</organism>
<keyword evidence="2" id="KW-0732">Signal</keyword>
<evidence type="ECO:0000313" key="5">
    <source>
        <dbReference type="Proteomes" id="UP000030745"/>
    </source>
</evidence>
<name>A0A067C869_SAPPC</name>
<dbReference type="InterPro" id="IPR009003">
    <property type="entry name" value="Peptidase_S1_PA"/>
</dbReference>
<evidence type="ECO:0000256" key="2">
    <source>
        <dbReference type="SAM" id="SignalP"/>
    </source>
</evidence>
<dbReference type="Proteomes" id="UP000030745">
    <property type="component" value="Unassembled WGS sequence"/>
</dbReference>
<evidence type="ECO:0000313" key="4">
    <source>
        <dbReference type="EMBL" id="KDO23017.1"/>
    </source>
</evidence>
<dbReference type="VEuPathDB" id="FungiDB:SPRG_11863"/>
<dbReference type="EMBL" id="KK583259">
    <property type="protein sequence ID" value="KDO23017.1"/>
    <property type="molecule type" value="Genomic_DNA"/>
</dbReference>
<dbReference type="InterPro" id="IPR035992">
    <property type="entry name" value="Ricin_B-like_lectins"/>
</dbReference>
<dbReference type="Gene3D" id="2.80.10.50">
    <property type="match status" value="1"/>
</dbReference>
<feature type="signal peptide" evidence="2">
    <location>
        <begin position="1"/>
        <end position="19"/>
    </location>
</feature>
<dbReference type="PANTHER" id="PTHR36234:SF5">
    <property type="entry name" value="LYSYL ENDOPEPTIDASE"/>
    <property type="match status" value="1"/>
</dbReference>
<keyword evidence="1" id="KW-0843">Virulence</keyword>
<proteinExistence type="predicted"/>
<dbReference type="KEGG" id="spar:SPRG_11863"/>
<dbReference type="InterPro" id="IPR043504">
    <property type="entry name" value="Peptidase_S1_PA_chymotrypsin"/>
</dbReference>
<dbReference type="PANTHER" id="PTHR36234">
    <property type="entry name" value="LYSYL ENDOPEPTIDASE"/>
    <property type="match status" value="1"/>
</dbReference>
<gene>
    <name evidence="4" type="ORF">SPRG_11863</name>
</gene>
<dbReference type="Pfam" id="PF13365">
    <property type="entry name" value="Trypsin_2"/>
    <property type="match status" value="1"/>
</dbReference>
<dbReference type="OMA" id="HATHDNL"/>
<accession>A0A067C869</accession>
<dbReference type="GeneID" id="24133874"/>
<keyword evidence="5" id="KW-1185">Reference proteome</keyword>
<dbReference type="RefSeq" id="XP_012206305.1">
    <property type="nucleotide sequence ID" value="XM_012350915.1"/>
</dbReference>
<dbReference type="Gene3D" id="2.40.10.10">
    <property type="entry name" value="Trypsin-like serine proteases"/>
    <property type="match status" value="2"/>
</dbReference>
<sequence>MAPTLAASLLALCLATAAAVDPLNLGLEYPLHIYGNGSAPFSQLIERTGASFISVHFASMDLPAGASITIASVDGAKEVSYEGRHTDLFSATLATDRVRLTYTAPMYETAATSVFEIDHFITGKPASKLESVCGKDNSKPSTCYAESESTKFKASKAVARLVIGGRFFCTGWLVGSEGHMMTNWHCIPDAAKAANVQVEFGAVCPSCDDARNDRALQCDGVKVASSVHLLASSKRHDFALVQLNTTVDLAPYGHLQLRASGPVLDETVYIPQHASGRPQRLAIRTDDDAPGTITSLTEQSCDYADVLDEDFVGHRLDTQGGSSGSPILSTLDNAVVAIHNCGSDDGCTRHTNGGVRIDNVLAFLRANNSRPPCPSPSPNRPARVVQIRTKRGKYLSEWNSGLFADVWRGNLNELFEVDAATQSIKSIKNQQCLDAYRDHRHGQYRLHTYPCAATNDNQKWMIANGKIKHATHDNLCLDVDPTNENHVAQVWACFDHNDNQRFDVVSLEP</sequence>
<dbReference type="STRING" id="695850.A0A067C869"/>
<dbReference type="AlphaFoldDB" id="A0A067C869"/>
<feature type="chain" id="PRO_5001638282" description="Ricin B lectin domain-containing protein" evidence="2">
    <location>
        <begin position="20"/>
        <end position="509"/>
    </location>
</feature>
<evidence type="ECO:0000259" key="3">
    <source>
        <dbReference type="SMART" id="SM00458"/>
    </source>
</evidence>
<dbReference type="PROSITE" id="PS50231">
    <property type="entry name" value="RICIN_B_LECTIN"/>
    <property type="match status" value="1"/>
</dbReference>
<dbReference type="OrthoDB" id="72066at2759"/>
<protein>
    <recommendedName>
        <fullName evidence="3">Ricin B lectin domain-containing protein</fullName>
    </recommendedName>
</protein>
<feature type="domain" description="Ricin B lectin" evidence="3">
    <location>
        <begin position="381"/>
        <end position="505"/>
    </location>
</feature>
<dbReference type="SUPFAM" id="SSF50370">
    <property type="entry name" value="Ricin B-like lectins"/>
    <property type="match status" value="1"/>
</dbReference>
<evidence type="ECO:0000256" key="1">
    <source>
        <dbReference type="ARBA" id="ARBA00023026"/>
    </source>
</evidence>
<dbReference type="SMART" id="SM00458">
    <property type="entry name" value="RICIN"/>
    <property type="match status" value="1"/>
</dbReference>
<dbReference type="Pfam" id="PF00652">
    <property type="entry name" value="Ricin_B_lectin"/>
    <property type="match status" value="1"/>
</dbReference>
<dbReference type="SUPFAM" id="SSF50494">
    <property type="entry name" value="Trypsin-like serine proteases"/>
    <property type="match status" value="1"/>
</dbReference>